<evidence type="ECO:0000256" key="4">
    <source>
        <dbReference type="ARBA" id="ARBA00022786"/>
    </source>
</evidence>
<evidence type="ECO:0000256" key="5">
    <source>
        <dbReference type="ARBA" id="ARBA00022801"/>
    </source>
</evidence>
<dbReference type="FunFam" id="1.10.418.20:FF:000001">
    <property type="entry name" value="sentrin-specific protease 6 isoform X1"/>
    <property type="match status" value="1"/>
</dbReference>
<sequence>MAMELSPPMSPTTTSFRNEPRPVKGRVNKLFSHVSQSMYLKPIHCDLVELPTTPRVTQGRQFHHTISLLPLQRKVERSDRTQQLHLKNTNSPLCTALFPSGDRSPQEVPDFGIFSSIPSFASKPSSSLLPSMAPTTDFKAALNSLPKFTSPYFSASESKITLPRKFRMRDELGDVANKPSPKKRKIKLHLSAVTEPAFKKPELTNVCLDISSWRLGSLHSVTKCTVSVTHEQIEINQCVHVRSSELTSCELCLDQKLPVIFIQSTPAGSLRLRVQLNMSREKWAVWYDCGSSASPTEKYIVLMLENLPSAQQQNALEKILSDIGRANQLNEFPRKISLDEANNRLMAQDKGSSQVAQSLPASPQSQQFNVLDTDEEDLLDAGGNALTVIPTAIADSVHRLLVFPPPPAKGGIAVTNEDLCCLKEGEFLNDVIIDFYLKYLLLEKLKSEDAGRTHIFSTFFYKHLTQGRRRDGTNGKEPLKKRRHDRVKSWTRHVDLFEKDFLFVPINTSAHWFLAIVCFPGRCQPDAESQSPSNTLEDVSPQGPAQSDWLETSFFWRTGQDLSYSPNPLSLFYKPTNAATWPNKGSTGPADVFSFEDEEEQEMMSELLQYKTNVQKPCSTDQPCILIMDSLGCGRSSVVNILKEYLEEEWRVRKGIQCSFEVKGFSPSVPQQNNSSDCGIYLLQYVESFFESPLRSFEAPIDLNDWFPQPRVAKKRNEIRKLILKIQNQQQMAGKAEDG</sequence>
<feature type="domain" description="Ubiquitin-like protease family profile" evidence="7">
    <location>
        <begin position="412"/>
        <end position="689"/>
    </location>
</feature>
<evidence type="ECO:0000313" key="8">
    <source>
        <dbReference type="EMBL" id="KAG5266017.1"/>
    </source>
</evidence>
<dbReference type="GO" id="GO:0090234">
    <property type="term" value="P:regulation of kinetochore assembly"/>
    <property type="evidence" value="ECO:0007669"/>
    <property type="project" value="TreeGrafter"/>
</dbReference>
<dbReference type="FunFam" id="1.10.418.20:FF:000004">
    <property type="entry name" value="sentrin-specific protease 7 isoform X1"/>
    <property type="match status" value="1"/>
</dbReference>
<dbReference type="EMBL" id="JADWDJ010000019">
    <property type="protein sequence ID" value="KAG5266017.1"/>
    <property type="molecule type" value="Genomic_DNA"/>
</dbReference>
<organism evidence="8 9">
    <name type="scientific">Alosa alosa</name>
    <name type="common">allis shad</name>
    <dbReference type="NCBI Taxonomy" id="278164"/>
    <lineage>
        <taxon>Eukaryota</taxon>
        <taxon>Metazoa</taxon>
        <taxon>Chordata</taxon>
        <taxon>Craniata</taxon>
        <taxon>Vertebrata</taxon>
        <taxon>Euteleostomi</taxon>
        <taxon>Actinopterygii</taxon>
        <taxon>Neopterygii</taxon>
        <taxon>Teleostei</taxon>
        <taxon>Clupei</taxon>
        <taxon>Clupeiformes</taxon>
        <taxon>Clupeoidei</taxon>
        <taxon>Clupeidae</taxon>
        <taxon>Alosa</taxon>
    </lineage>
</organism>
<dbReference type="InterPro" id="IPR051947">
    <property type="entry name" value="Sentrin-specific_protease"/>
</dbReference>
<name>A0AAV6FY30_9TELE</name>
<evidence type="ECO:0000256" key="6">
    <source>
        <dbReference type="SAM" id="MobiDB-lite"/>
    </source>
</evidence>
<evidence type="ECO:0000313" key="9">
    <source>
        <dbReference type="Proteomes" id="UP000823561"/>
    </source>
</evidence>
<feature type="region of interest" description="Disordered" evidence="6">
    <location>
        <begin position="1"/>
        <end position="23"/>
    </location>
</feature>
<dbReference type="Pfam" id="PF02902">
    <property type="entry name" value="Peptidase_C48"/>
    <property type="match status" value="1"/>
</dbReference>
<dbReference type="SUPFAM" id="SSF54001">
    <property type="entry name" value="Cysteine proteinases"/>
    <property type="match status" value="1"/>
</dbReference>
<keyword evidence="4" id="KW-0833">Ubl conjugation pathway</keyword>
<keyword evidence="3" id="KW-0645">Protease</keyword>
<dbReference type="GO" id="GO:0005737">
    <property type="term" value="C:cytoplasm"/>
    <property type="evidence" value="ECO:0007669"/>
    <property type="project" value="TreeGrafter"/>
</dbReference>
<reference evidence="8" key="1">
    <citation type="submission" date="2020-10" db="EMBL/GenBank/DDBJ databases">
        <title>Chromosome-scale genome assembly of the Allis shad, Alosa alosa.</title>
        <authorList>
            <person name="Margot Z."/>
            <person name="Christophe K."/>
            <person name="Cabau C."/>
            <person name="Louis A."/>
            <person name="Berthelot C."/>
            <person name="Parey E."/>
            <person name="Roest Crollius H."/>
            <person name="Montfort J."/>
            <person name="Robinson-Rechavi M."/>
            <person name="Bucao C."/>
            <person name="Bouchez O."/>
            <person name="Gislard M."/>
            <person name="Lluch J."/>
            <person name="Milhes M."/>
            <person name="Lampietro C."/>
            <person name="Lopez Roques C."/>
            <person name="Donnadieu C."/>
            <person name="Braasch I."/>
            <person name="Desvignes T."/>
            <person name="Postlethwait J."/>
            <person name="Bobe J."/>
            <person name="Guiguen Y."/>
        </authorList>
    </citation>
    <scope>NUCLEOTIDE SEQUENCE</scope>
    <source>
        <strain evidence="8">M-15738</strain>
        <tissue evidence="8">Blood</tissue>
    </source>
</reference>
<keyword evidence="2" id="KW-0597">Phosphoprotein</keyword>
<dbReference type="Gene3D" id="3.40.395.10">
    <property type="entry name" value="Adenoviral Proteinase, Chain A"/>
    <property type="match status" value="1"/>
</dbReference>
<dbReference type="PANTHER" id="PTHR46896">
    <property type="entry name" value="SENTRIN-SPECIFIC PROTEASE"/>
    <property type="match status" value="1"/>
</dbReference>
<dbReference type="PROSITE" id="PS50600">
    <property type="entry name" value="ULP_PROTEASE"/>
    <property type="match status" value="1"/>
</dbReference>
<evidence type="ECO:0000259" key="7">
    <source>
        <dbReference type="PROSITE" id="PS50600"/>
    </source>
</evidence>
<protein>
    <recommendedName>
        <fullName evidence="7">Ubiquitin-like protease family profile domain-containing protein</fullName>
    </recommendedName>
</protein>
<evidence type="ECO:0000256" key="3">
    <source>
        <dbReference type="ARBA" id="ARBA00022670"/>
    </source>
</evidence>
<dbReference type="PANTHER" id="PTHR46896:SF1">
    <property type="entry name" value="SENTRIN-SPECIFIC PROTEASE 6"/>
    <property type="match status" value="1"/>
</dbReference>
<dbReference type="GO" id="GO:0016926">
    <property type="term" value="P:protein desumoylation"/>
    <property type="evidence" value="ECO:0007669"/>
    <property type="project" value="TreeGrafter"/>
</dbReference>
<keyword evidence="5" id="KW-0378">Hydrolase</keyword>
<comment type="similarity">
    <text evidence="1">Belongs to the peptidase C48 family.</text>
</comment>
<comment type="caution">
    <text evidence="8">The sequence shown here is derived from an EMBL/GenBank/DDBJ whole genome shotgun (WGS) entry which is preliminary data.</text>
</comment>
<dbReference type="GO" id="GO:0070139">
    <property type="term" value="F:SUMO-specific endopeptidase activity"/>
    <property type="evidence" value="ECO:0007669"/>
    <property type="project" value="TreeGrafter"/>
</dbReference>
<dbReference type="Proteomes" id="UP000823561">
    <property type="component" value="Chromosome 19"/>
</dbReference>
<gene>
    <name evidence="8" type="ORF">AALO_G00248910</name>
</gene>
<keyword evidence="9" id="KW-1185">Reference proteome</keyword>
<dbReference type="AlphaFoldDB" id="A0AAV6FY30"/>
<dbReference type="GO" id="GO:0005634">
    <property type="term" value="C:nucleus"/>
    <property type="evidence" value="ECO:0007669"/>
    <property type="project" value="TreeGrafter"/>
</dbReference>
<evidence type="ECO:0000256" key="1">
    <source>
        <dbReference type="ARBA" id="ARBA00005234"/>
    </source>
</evidence>
<dbReference type="InterPro" id="IPR038765">
    <property type="entry name" value="Papain-like_cys_pep_sf"/>
</dbReference>
<evidence type="ECO:0000256" key="2">
    <source>
        <dbReference type="ARBA" id="ARBA00022553"/>
    </source>
</evidence>
<accession>A0AAV6FY30</accession>
<dbReference type="GO" id="GO:0006508">
    <property type="term" value="P:proteolysis"/>
    <property type="evidence" value="ECO:0007669"/>
    <property type="project" value="UniProtKB-KW"/>
</dbReference>
<dbReference type="InterPro" id="IPR003653">
    <property type="entry name" value="Peptidase_C48_C"/>
</dbReference>
<proteinExistence type="inferred from homology"/>
<dbReference type="GO" id="GO:0090169">
    <property type="term" value="P:regulation of spindle assembly"/>
    <property type="evidence" value="ECO:0007669"/>
    <property type="project" value="TreeGrafter"/>
</dbReference>